<name>A0A0H1BA67_9EURO</name>
<dbReference type="OrthoDB" id="10548424at2759"/>
<accession>A0A0H1BA67</accession>
<keyword evidence="3" id="KW-1185">Reference proteome</keyword>
<evidence type="ECO:0000313" key="3">
    <source>
        <dbReference type="Proteomes" id="UP000053573"/>
    </source>
</evidence>
<evidence type="ECO:0000313" key="2">
    <source>
        <dbReference type="EMBL" id="KLJ08314.1"/>
    </source>
</evidence>
<dbReference type="EMBL" id="LDEV01002619">
    <property type="protein sequence ID" value="KLJ08314.1"/>
    <property type="molecule type" value="Genomic_DNA"/>
</dbReference>
<protein>
    <submittedName>
        <fullName evidence="2">Uncharacterized protein</fullName>
    </submittedName>
</protein>
<gene>
    <name evidence="2" type="ORF">EMPG_16252</name>
</gene>
<reference evidence="3" key="1">
    <citation type="journal article" date="2015" name="PLoS Genet.">
        <title>The dynamic genome and transcriptome of the human fungal pathogen Blastomyces and close relative Emmonsia.</title>
        <authorList>
            <person name="Munoz J.F."/>
            <person name="Gauthier G.M."/>
            <person name="Desjardins C.A."/>
            <person name="Gallo J.E."/>
            <person name="Holder J."/>
            <person name="Sullivan T.D."/>
            <person name="Marty A.J."/>
            <person name="Carmen J.C."/>
            <person name="Chen Z."/>
            <person name="Ding L."/>
            <person name="Gujja S."/>
            <person name="Magrini V."/>
            <person name="Misas E."/>
            <person name="Mitreva M."/>
            <person name="Priest M."/>
            <person name="Saif S."/>
            <person name="Whiston E.A."/>
            <person name="Young S."/>
            <person name="Zeng Q."/>
            <person name="Goldman W.E."/>
            <person name="Mardis E.R."/>
            <person name="Taylor J.W."/>
            <person name="McEwen J.G."/>
            <person name="Clay O.K."/>
            <person name="Klein B.S."/>
            <person name="Cuomo C.A."/>
        </authorList>
    </citation>
    <scope>NUCLEOTIDE SEQUENCE [LARGE SCALE GENOMIC DNA]</scope>
    <source>
        <strain evidence="3">UAMH 139</strain>
    </source>
</reference>
<organism evidence="2 3">
    <name type="scientific">Blastomyces silverae</name>
    <dbReference type="NCBI Taxonomy" id="2060906"/>
    <lineage>
        <taxon>Eukaryota</taxon>
        <taxon>Fungi</taxon>
        <taxon>Dikarya</taxon>
        <taxon>Ascomycota</taxon>
        <taxon>Pezizomycotina</taxon>
        <taxon>Eurotiomycetes</taxon>
        <taxon>Eurotiomycetidae</taxon>
        <taxon>Onygenales</taxon>
        <taxon>Ajellomycetaceae</taxon>
        <taxon>Blastomyces</taxon>
    </lineage>
</organism>
<sequence length="50" mass="5443">MTPTIPSRAFGLSPALGRTGRLSPRSRGMVTKTMVSLRVKVAAMERKGKR</sequence>
<evidence type="ECO:0000256" key="1">
    <source>
        <dbReference type="SAM" id="MobiDB-lite"/>
    </source>
</evidence>
<feature type="region of interest" description="Disordered" evidence="1">
    <location>
        <begin position="1"/>
        <end position="27"/>
    </location>
</feature>
<dbReference type="AlphaFoldDB" id="A0A0H1BA67"/>
<proteinExistence type="predicted"/>
<dbReference type="Proteomes" id="UP000053573">
    <property type="component" value="Unassembled WGS sequence"/>
</dbReference>
<comment type="caution">
    <text evidence="2">The sequence shown here is derived from an EMBL/GenBank/DDBJ whole genome shotgun (WGS) entry which is preliminary data.</text>
</comment>